<dbReference type="InterPro" id="IPR000182">
    <property type="entry name" value="GNAT_dom"/>
</dbReference>
<dbReference type="InterPro" id="IPR016181">
    <property type="entry name" value="Acyl_CoA_acyltransferase"/>
</dbReference>
<sequence length="237" mass="25400">MSCEIIVRYARNEDLQQRMELVRNGLSTYFWDAFIYFFFQELTLECCVLSGAVLFIFLGVSLPACLALLPAAAALVALAVVCTHHALAHKQAQSIRKEMFGLVAEVKGRLLMTPGTDPILISIQLNQDKDTSFSQVMGTVSVSDFWGPENNGWLHAMVVHPQWRGRGAGRALAGAARRAAAARGLAALGAAASALQGAARAALLAAGWRCLGAHERPLLGAALALPVLRLTLDLPQP</sequence>
<evidence type="ECO:0000256" key="1">
    <source>
        <dbReference type="ARBA" id="ARBA00022679"/>
    </source>
</evidence>
<feature type="transmembrane region" description="Helical" evidence="2">
    <location>
        <begin position="51"/>
        <end position="81"/>
    </location>
</feature>
<dbReference type="PANTHER" id="PTHR13947:SF37">
    <property type="entry name" value="LD18367P"/>
    <property type="match status" value="1"/>
</dbReference>
<name>A0A8J9V7D0_9NEOP</name>
<evidence type="ECO:0000259" key="3">
    <source>
        <dbReference type="PROSITE" id="PS51186"/>
    </source>
</evidence>
<dbReference type="Gene3D" id="3.40.630.30">
    <property type="match status" value="1"/>
</dbReference>
<dbReference type="OrthoDB" id="41532at2759"/>
<reference evidence="4" key="1">
    <citation type="submission" date="2021-12" db="EMBL/GenBank/DDBJ databases">
        <authorList>
            <person name="Martin H S."/>
        </authorList>
    </citation>
    <scope>NUCLEOTIDE SEQUENCE</scope>
</reference>
<accession>A0A8J9V7D0</accession>
<dbReference type="EMBL" id="OV170222">
    <property type="protein sequence ID" value="CAH0721355.1"/>
    <property type="molecule type" value="Genomic_DNA"/>
</dbReference>
<dbReference type="SUPFAM" id="SSF55729">
    <property type="entry name" value="Acyl-CoA N-acyltransferases (Nat)"/>
    <property type="match status" value="1"/>
</dbReference>
<gene>
    <name evidence="4" type="ORF">BINO364_LOCUS7465</name>
</gene>
<feature type="non-terminal residue" evidence="4">
    <location>
        <position position="237"/>
    </location>
</feature>
<evidence type="ECO:0000313" key="5">
    <source>
        <dbReference type="Proteomes" id="UP000838878"/>
    </source>
</evidence>
<protein>
    <recommendedName>
        <fullName evidence="3">N-acetyltransferase domain-containing protein</fullName>
    </recommendedName>
</protein>
<keyword evidence="2" id="KW-0812">Transmembrane</keyword>
<dbReference type="InterPro" id="IPR050769">
    <property type="entry name" value="NAT_camello-type"/>
</dbReference>
<evidence type="ECO:0000256" key="2">
    <source>
        <dbReference type="SAM" id="Phobius"/>
    </source>
</evidence>
<keyword evidence="2" id="KW-1133">Transmembrane helix</keyword>
<dbReference type="Pfam" id="PF00583">
    <property type="entry name" value="Acetyltransf_1"/>
    <property type="match status" value="1"/>
</dbReference>
<proteinExistence type="predicted"/>
<evidence type="ECO:0000313" key="4">
    <source>
        <dbReference type="EMBL" id="CAH0721355.1"/>
    </source>
</evidence>
<feature type="domain" description="N-acetyltransferase" evidence="3">
    <location>
        <begin position="135"/>
        <end position="235"/>
    </location>
</feature>
<dbReference type="PANTHER" id="PTHR13947">
    <property type="entry name" value="GNAT FAMILY N-ACETYLTRANSFERASE"/>
    <property type="match status" value="1"/>
</dbReference>
<dbReference type="Proteomes" id="UP000838878">
    <property type="component" value="Chromosome 2"/>
</dbReference>
<keyword evidence="1" id="KW-0808">Transferase</keyword>
<organism evidence="4 5">
    <name type="scientific">Brenthis ino</name>
    <name type="common">lesser marbled fritillary</name>
    <dbReference type="NCBI Taxonomy" id="405034"/>
    <lineage>
        <taxon>Eukaryota</taxon>
        <taxon>Metazoa</taxon>
        <taxon>Ecdysozoa</taxon>
        <taxon>Arthropoda</taxon>
        <taxon>Hexapoda</taxon>
        <taxon>Insecta</taxon>
        <taxon>Pterygota</taxon>
        <taxon>Neoptera</taxon>
        <taxon>Endopterygota</taxon>
        <taxon>Lepidoptera</taxon>
        <taxon>Glossata</taxon>
        <taxon>Ditrysia</taxon>
        <taxon>Papilionoidea</taxon>
        <taxon>Nymphalidae</taxon>
        <taxon>Heliconiinae</taxon>
        <taxon>Argynnini</taxon>
        <taxon>Brenthis</taxon>
    </lineage>
</organism>
<dbReference type="AlphaFoldDB" id="A0A8J9V7D0"/>
<keyword evidence="2" id="KW-0472">Membrane</keyword>
<dbReference type="GO" id="GO:0008080">
    <property type="term" value="F:N-acetyltransferase activity"/>
    <property type="evidence" value="ECO:0007669"/>
    <property type="project" value="InterPro"/>
</dbReference>
<keyword evidence="5" id="KW-1185">Reference proteome</keyword>
<dbReference type="PROSITE" id="PS51186">
    <property type="entry name" value="GNAT"/>
    <property type="match status" value="1"/>
</dbReference>